<dbReference type="GO" id="GO:0005634">
    <property type="term" value="C:nucleus"/>
    <property type="evidence" value="ECO:0007669"/>
    <property type="project" value="TreeGrafter"/>
</dbReference>
<dbReference type="Pfam" id="PF17820">
    <property type="entry name" value="PDZ_6"/>
    <property type="match status" value="1"/>
</dbReference>
<dbReference type="GO" id="GO:0070682">
    <property type="term" value="P:proteasome regulatory particle assembly"/>
    <property type="evidence" value="ECO:0007669"/>
    <property type="project" value="InterPro"/>
</dbReference>
<keyword evidence="10" id="KW-1185">Reference proteome</keyword>
<dbReference type="InterPro" id="IPR035269">
    <property type="entry name" value="PSMD9"/>
</dbReference>
<protein>
    <recommendedName>
        <fullName evidence="2">26S proteasome non-ATPase regulatory subunit 9</fullName>
    </recommendedName>
    <alternativeName>
        <fullName evidence="4">26S proteasome regulatory subunit p27</fullName>
    </alternativeName>
</protein>
<dbReference type="GO" id="GO:0005737">
    <property type="term" value="C:cytoplasm"/>
    <property type="evidence" value="ECO:0007669"/>
    <property type="project" value="TreeGrafter"/>
</dbReference>
<keyword evidence="3" id="KW-0143">Chaperone</keyword>
<comment type="subunit">
    <text evidence="6">Interacts with PSMC3. Part of a transient complex (modulator) containing PSMD9, PSMC6 and PSMC3 formed during the assembly of the 26S proteasome.</text>
</comment>
<dbReference type="InterPro" id="IPR041489">
    <property type="entry name" value="PDZ_6"/>
</dbReference>
<evidence type="ECO:0000259" key="8">
    <source>
        <dbReference type="Pfam" id="PF18265"/>
    </source>
</evidence>
<accession>A0A8C4PZX0</accession>
<evidence type="ECO:0000313" key="10">
    <source>
        <dbReference type="Proteomes" id="UP000694388"/>
    </source>
</evidence>
<evidence type="ECO:0000313" key="9">
    <source>
        <dbReference type="Ensembl" id="ENSEBUP00000007885.1"/>
    </source>
</evidence>
<organism evidence="9 10">
    <name type="scientific">Eptatretus burgeri</name>
    <name type="common">Inshore hagfish</name>
    <dbReference type="NCBI Taxonomy" id="7764"/>
    <lineage>
        <taxon>Eukaryota</taxon>
        <taxon>Metazoa</taxon>
        <taxon>Chordata</taxon>
        <taxon>Craniata</taxon>
        <taxon>Vertebrata</taxon>
        <taxon>Cyclostomata</taxon>
        <taxon>Myxini</taxon>
        <taxon>Myxiniformes</taxon>
        <taxon>Myxinidae</taxon>
        <taxon>Eptatretinae</taxon>
        <taxon>Eptatretus</taxon>
    </lineage>
</organism>
<dbReference type="Ensembl" id="ENSEBUT00000008374.1">
    <property type="protein sequence ID" value="ENSEBUP00000007885.1"/>
    <property type="gene ID" value="ENSEBUG00000005137.1"/>
</dbReference>
<evidence type="ECO:0000256" key="4">
    <source>
        <dbReference type="ARBA" id="ARBA00030007"/>
    </source>
</evidence>
<dbReference type="InterPro" id="IPR036034">
    <property type="entry name" value="PDZ_sf"/>
</dbReference>
<dbReference type="Proteomes" id="UP000694388">
    <property type="component" value="Unplaced"/>
</dbReference>
<dbReference type="GeneTree" id="ENSGT00390000004147"/>
<evidence type="ECO:0000256" key="5">
    <source>
        <dbReference type="ARBA" id="ARBA00054581"/>
    </source>
</evidence>
<evidence type="ECO:0000256" key="1">
    <source>
        <dbReference type="ARBA" id="ARBA00005256"/>
    </source>
</evidence>
<evidence type="ECO:0000259" key="7">
    <source>
        <dbReference type="Pfam" id="PF17820"/>
    </source>
</evidence>
<dbReference type="Gene3D" id="6.10.140.1710">
    <property type="match status" value="1"/>
</dbReference>
<evidence type="ECO:0000256" key="3">
    <source>
        <dbReference type="ARBA" id="ARBA00023186"/>
    </source>
</evidence>
<dbReference type="SUPFAM" id="SSF50156">
    <property type="entry name" value="PDZ domain-like"/>
    <property type="match status" value="1"/>
</dbReference>
<reference evidence="9" key="2">
    <citation type="submission" date="2025-09" db="UniProtKB">
        <authorList>
            <consortium name="Ensembl"/>
        </authorList>
    </citation>
    <scope>IDENTIFICATION</scope>
</reference>
<evidence type="ECO:0000256" key="6">
    <source>
        <dbReference type="ARBA" id="ARBA00062195"/>
    </source>
</evidence>
<reference evidence="9" key="1">
    <citation type="submission" date="2025-08" db="UniProtKB">
        <authorList>
            <consortium name="Ensembl"/>
        </authorList>
    </citation>
    <scope>IDENTIFICATION</scope>
</reference>
<evidence type="ECO:0000256" key="2">
    <source>
        <dbReference type="ARBA" id="ARBA00014937"/>
    </source>
</evidence>
<feature type="domain" description="PDZ" evidence="7">
    <location>
        <begin position="78"/>
        <end position="133"/>
    </location>
</feature>
<sequence>MTEPLVDAEDYPRSDIDVYRVRKARRDIICLQNDHKIIMGEIEQGLHILHSKDKVKMHQRGPQVDYKSQPMPRPFARVETVTAGSPAHTAGLKPGDGIVGFGSVTSENFQGLQNVSFVVQHSEGKGVNVRVLRDENVLGLTVVPQKWNGRGLLGCNLLPCKT</sequence>
<dbReference type="PANTHER" id="PTHR12651">
    <property type="entry name" value="26S PROTEASOME NON-ATPASE REGULATORY SUBUNIT 9"/>
    <property type="match status" value="1"/>
</dbReference>
<comment type="function">
    <text evidence="5">Acts as a chaperone during the assembly of the 26S proteasome, specifically of the base subcomplex of the PA700/19S regulatory complex (RC). During the base subcomplex assembly is part of an intermediate PSMD9:PSMC6:PSMC3 module, also known as modulator trimer complex; PSMD9 is released during the further base assembly process.</text>
</comment>
<dbReference type="FunFam" id="2.30.42.10:FF:000107">
    <property type="entry name" value="26S proteasome non-ATPase regulatory subunit 9"/>
    <property type="match status" value="1"/>
</dbReference>
<feature type="domain" description="Nas2 N-terminal" evidence="8">
    <location>
        <begin position="1"/>
        <end position="51"/>
    </location>
</feature>
<comment type="similarity">
    <text evidence="1">Belongs to the proteasome subunit p27 family.</text>
</comment>
<dbReference type="OMA" id="ARHTIIC"/>
<dbReference type="PANTHER" id="PTHR12651:SF1">
    <property type="entry name" value="26S PROTEASOME NON-ATPASE REGULATORY SUBUNIT 9"/>
    <property type="match status" value="1"/>
</dbReference>
<dbReference type="InterPro" id="IPR040815">
    <property type="entry name" value="Nas2_N"/>
</dbReference>
<dbReference type="Gene3D" id="2.30.42.10">
    <property type="match status" value="1"/>
</dbReference>
<dbReference type="AlphaFoldDB" id="A0A8C4PZX0"/>
<proteinExistence type="inferred from homology"/>
<name>A0A8C4PZX0_EPTBU</name>
<dbReference type="Pfam" id="PF18265">
    <property type="entry name" value="Nas2_N"/>
    <property type="match status" value="1"/>
</dbReference>